<name>A0A0N5C6P9_STREA</name>
<reference evidence="2" key="1">
    <citation type="submission" date="2017-02" db="UniProtKB">
        <authorList>
            <consortium name="WormBaseParasite"/>
        </authorList>
    </citation>
    <scope>IDENTIFICATION</scope>
</reference>
<evidence type="ECO:0000313" key="2">
    <source>
        <dbReference type="WBParaSite" id="SPAL_0001361500.1"/>
    </source>
</evidence>
<dbReference type="AlphaFoldDB" id="A0A0N5C6P9"/>
<sequence length="298" mass="35190">MNAFSYSRNNIKRNFIGKKNQINLTNNYRINENIVSQNVLSERNLKSISLSKCGDQNNCFLPVNFTVKEKFIFLEINEAKLLNKIKEQIMSLSGKCVTDLDNTETSNLTVSLIVTDHSKIIRNITKKERSIYLPSSLLKIKNVNNIPICPAHYFHSFLTTELMKKKQAICKAPISSNIIFLTNNFIKIQQRQNIERIKFCQKETIDEFVKLNVFNNFLLSAFTIKTTKSLKYNRKKKFLKYEGYCEFCRIQTVNRFIHCDDKYHKYRISLNKQLFEELDREVGFFDDNFKNDLLYKFE</sequence>
<accession>A0A0N5C6P9</accession>
<keyword evidence="1" id="KW-1185">Reference proteome</keyword>
<organism evidence="1 2">
    <name type="scientific">Strongyloides papillosus</name>
    <name type="common">Intestinal threadworm</name>
    <dbReference type="NCBI Taxonomy" id="174720"/>
    <lineage>
        <taxon>Eukaryota</taxon>
        <taxon>Metazoa</taxon>
        <taxon>Ecdysozoa</taxon>
        <taxon>Nematoda</taxon>
        <taxon>Chromadorea</taxon>
        <taxon>Rhabditida</taxon>
        <taxon>Tylenchina</taxon>
        <taxon>Panagrolaimomorpha</taxon>
        <taxon>Strongyloidoidea</taxon>
        <taxon>Strongyloididae</taxon>
        <taxon>Strongyloides</taxon>
    </lineage>
</organism>
<protein>
    <submittedName>
        <fullName evidence="2">DBF4-type domain-containing protein</fullName>
    </submittedName>
</protein>
<dbReference type="WBParaSite" id="SPAL_0001361500.1">
    <property type="protein sequence ID" value="SPAL_0001361500.1"/>
    <property type="gene ID" value="SPAL_0001361500"/>
</dbReference>
<evidence type="ECO:0000313" key="1">
    <source>
        <dbReference type="Proteomes" id="UP000046392"/>
    </source>
</evidence>
<dbReference type="Proteomes" id="UP000046392">
    <property type="component" value="Unplaced"/>
</dbReference>
<proteinExistence type="predicted"/>